<proteinExistence type="predicted"/>
<name>A0A4S8R7F1_9HELO</name>
<gene>
    <name evidence="1" type="ORF">BGAL_0161g00130</name>
</gene>
<dbReference type="Proteomes" id="UP000308671">
    <property type="component" value="Unassembled WGS sequence"/>
</dbReference>
<evidence type="ECO:0000313" key="2">
    <source>
        <dbReference type="Proteomes" id="UP000308671"/>
    </source>
</evidence>
<organism evidence="1 2">
    <name type="scientific">Botrytis galanthina</name>
    <dbReference type="NCBI Taxonomy" id="278940"/>
    <lineage>
        <taxon>Eukaryota</taxon>
        <taxon>Fungi</taxon>
        <taxon>Dikarya</taxon>
        <taxon>Ascomycota</taxon>
        <taxon>Pezizomycotina</taxon>
        <taxon>Leotiomycetes</taxon>
        <taxon>Helotiales</taxon>
        <taxon>Sclerotiniaceae</taxon>
        <taxon>Botrytis</taxon>
    </lineage>
</organism>
<sequence>MLGRVLDSSLIAVEIAGQQVKAGCRANPKRNLQQYEEQSRMTQASSELYNRKYLYPHGRRRVPGTILVDQSNAPFGRDQPPQAFHIIHLPSHNPKS</sequence>
<evidence type="ECO:0000313" key="1">
    <source>
        <dbReference type="EMBL" id="THV50189.1"/>
    </source>
</evidence>
<comment type="caution">
    <text evidence="1">The sequence shown here is derived from an EMBL/GenBank/DDBJ whole genome shotgun (WGS) entry which is preliminary data.</text>
</comment>
<reference evidence="1 2" key="1">
    <citation type="submission" date="2017-12" db="EMBL/GenBank/DDBJ databases">
        <title>Comparative genomics of Botrytis spp.</title>
        <authorList>
            <person name="Valero-Jimenez C.A."/>
            <person name="Tapia P."/>
            <person name="Veloso J."/>
            <person name="Silva-Moreno E."/>
            <person name="Staats M."/>
            <person name="Valdes J.H."/>
            <person name="Van Kan J.A.L."/>
        </authorList>
    </citation>
    <scope>NUCLEOTIDE SEQUENCE [LARGE SCALE GENOMIC DNA]</scope>
    <source>
        <strain evidence="1 2">MUCL435</strain>
    </source>
</reference>
<dbReference type="AlphaFoldDB" id="A0A4S8R7F1"/>
<protein>
    <submittedName>
        <fullName evidence="1">Uncharacterized protein</fullName>
    </submittedName>
</protein>
<keyword evidence="2" id="KW-1185">Reference proteome</keyword>
<accession>A0A4S8R7F1</accession>
<dbReference type="EMBL" id="PQXL01000161">
    <property type="protein sequence ID" value="THV50189.1"/>
    <property type="molecule type" value="Genomic_DNA"/>
</dbReference>